<reference evidence="4" key="1">
    <citation type="submission" date="2023-06" db="EMBL/GenBank/DDBJ databases">
        <title>Male Hemibagrus guttatus genome.</title>
        <authorList>
            <person name="Bian C."/>
        </authorList>
    </citation>
    <scope>NUCLEOTIDE SEQUENCE</scope>
    <source>
        <strain evidence="4">Male_cb2023</strain>
        <tissue evidence="4">Muscle</tissue>
    </source>
</reference>
<dbReference type="PANTHER" id="PTHR43530:SF1">
    <property type="entry name" value="QUEUINE TRNA-RIBOSYLTRANSFERASE CATALYTIC SUBUNIT 1"/>
    <property type="match status" value="1"/>
</dbReference>
<organism evidence="4 5">
    <name type="scientific">Hemibagrus guttatus</name>
    <dbReference type="NCBI Taxonomy" id="175788"/>
    <lineage>
        <taxon>Eukaryota</taxon>
        <taxon>Metazoa</taxon>
        <taxon>Chordata</taxon>
        <taxon>Craniata</taxon>
        <taxon>Vertebrata</taxon>
        <taxon>Euteleostomi</taxon>
        <taxon>Actinopterygii</taxon>
        <taxon>Neopterygii</taxon>
        <taxon>Teleostei</taxon>
        <taxon>Ostariophysi</taxon>
        <taxon>Siluriformes</taxon>
        <taxon>Bagridae</taxon>
        <taxon>Hemibagrus</taxon>
    </lineage>
</organism>
<dbReference type="GO" id="GO:0006400">
    <property type="term" value="P:tRNA modification"/>
    <property type="evidence" value="ECO:0007669"/>
    <property type="project" value="InterPro"/>
</dbReference>
<accession>A0AAE0Q109</accession>
<dbReference type="AlphaFoldDB" id="A0AAE0Q109"/>
<dbReference type="Pfam" id="PF01702">
    <property type="entry name" value="TGT"/>
    <property type="match status" value="2"/>
</dbReference>
<dbReference type="GO" id="GO:0008479">
    <property type="term" value="F:tRNA-guanosine(34) queuine transglycosylase activity"/>
    <property type="evidence" value="ECO:0007669"/>
    <property type="project" value="TreeGrafter"/>
</dbReference>
<name>A0AAE0Q109_9TELE</name>
<dbReference type="Proteomes" id="UP001274896">
    <property type="component" value="Unassembled WGS sequence"/>
</dbReference>
<gene>
    <name evidence="4" type="ORF">QTP70_011546</name>
</gene>
<feature type="domain" description="tRNA-guanine(15) transglycosylase-like" evidence="3">
    <location>
        <begin position="315"/>
        <end position="422"/>
    </location>
</feature>
<evidence type="ECO:0000256" key="2">
    <source>
        <dbReference type="SAM" id="MobiDB-lite"/>
    </source>
</evidence>
<dbReference type="NCBIfam" id="TIGR00449">
    <property type="entry name" value="tgt_general"/>
    <property type="match status" value="2"/>
</dbReference>
<feature type="domain" description="tRNA-guanine(15) transglycosylase-like" evidence="3">
    <location>
        <begin position="40"/>
        <end position="234"/>
    </location>
</feature>
<comment type="caution">
    <text evidence="4">The sequence shown here is derived from an EMBL/GenBank/DDBJ whole genome shotgun (WGS) entry which is preliminary data.</text>
</comment>
<sequence>MAAPTADRGTCECKSDMAPVKAVSSALPLALRIVAECPVSKARTCVLTLPHGNVNTPVFMPVGTQGTMKGITAEQLEQLDCQICLGNTYHLGMRPGPELIEKANGLHGFMNWKRNLLTDSGGFQMVSLVELSKVTEDGVLFRSPYDGKEILLTPEQSIGIQNSLGSDIMMQLDDVVSSTVTGPRVEEAMHRSVRWLDRCIAANRNPHRQNLFAIIQGGLNAKLRRACLDDVHTRVEMNSGGRVTSQETFWKEMGGRRPKGRDRMKGTEGRELEGRRQEGRRQEEGYETGDKRLKEGDWRKETGGRAQEKVFRTGEMTKRDVPGFAIGGLSGGEEKDDFWKMVTLSTDHLPREKPRYLMGVGYAVDLVVCVALGCDMFDCVFPTRTARFGSALVPWGSLQIKQKQYAKDLQPIDPECRCPTCRS</sequence>
<evidence type="ECO:0000313" key="4">
    <source>
        <dbReference type="EMBL" id="KAK3511609.1"/>
    </source>
</evidence>
<dbReference type="GO" id="GO:0005829">
    <property type="term" value="C:cytosol"/>
    <property type="evidence" value="ECO:0007669"/>
    <property type="project" value="TreeGrafter"/>
</dbReference>
<evidence type="ECO:0000259" key="3">
    <source>
        <dbReference type="Pfam" id="PF01702"/>
    </source>
</evidence>
<dbReference type="EMBL" id="JAUCMX010000024">
    <property type="protein sequence ID" value="KAK3511609.1"/>
    <property type="molecule type" value="Genomic_DNA"/>
</dbReference>
<keyword evidence="1" id="KW-0862">Zinc</keyword>
<dbReference type="InterPro" id="IPR002616">
    <property type="entry name" value="tRNA_ribo_trans-like"/>
</dbReference>
<feature type="region of interest" description="Disordered" evidence="2">
    <location>
        <begin position="253"/>
        <end position="291"/>
    </location>
</feature>
<protein>
    <recommendedName>
        <fullName evidence="3">tRNA-guanine(15) transglycosylase-like domain-containing protein</fullName>
    </recommendedName>
</protein>
<proteinExistence type="predicted"/>
<dbReference type="PANTHER" id="PTHR43530">
    <property type="entry name" value="QUEUINE TRNA-RIBOSYLTRANSFERASE CATALYTIC SUBUNIT 1"/>
    <property type="match status" value="1"/>
</dbReference>
<evidence type="ECO:0000313" key="5">
    <source>
        <dbReference type="Proteomes" id="UP001274896"/>
    </source>
</evidence>
<dbReference type="Gene3D" id="3.20.20.105">
    <property type="entry name" value="Queuine tRNA-ribosyltransferase-like"/>
    <property type="match status" value="1"/>
</dbReference>
<evidence type="ECO:0000256" key="1">
    <source>
        <dbReference type="ARBA" id="ARBA00022833"/>
    </source>
</evidence>
<dbReference type="InterPro" id="IPR036511">
    <property type="entry name" value="TGT-like_sf"/>
</dbReference>
<keyword evidence="5" id="KW-1185">Reference proteome</keyword>
<dbReference type="SUPFAM" id="SSF51713">
    <property type="entry name" value="tRNA-guanine transglycosylase"/>
    <property type="match status" value="2"/>
</dbReference>